<dbReference type="Proteomes" id="UP000254807">
    <property type="component" value="Unassembled WGS sequence"/>
</dbReference>
<reference evidence="5 6" key="1">
    <citation type="submission" date="2018-06" db="EMBL/GenBank/DDBJ databases">
        <authorList>
            <consortium name="Pathogen Informatics"/>
            <person name="Doyle S."/>
        </authorList>
    </citation>
    <scope>NUCLEOTIDE SEQUENCE [LARGE SCALE GENOMIC DNA]</scope>
    <source>
        <strain evidence="5 6">NCTC12360</strain>
    </source>
</reference>
<dbReference type="Gene3D" id="3.40.50.10170">
    <property type="match status" value="1"/>
</dbReference>
<keyword evidence="2" id="KW-0446">Lipid-binding</keyword>
<dbReference type="InterPro" id="IPR050270">
    <property type="entry name" value="DegV_domain_contain"/>
</dbReference>
<sequence length="289" mass="32079">MNKEKIALLVDSGTDVPAEIMSQYGMYMLPLQIIYKDRTYTDKVDITAEEIYQRLPQEIPSTSLPDGETINKIFDRIKADGYEQVLAVTISSGLSGTYNVVRLMGEQRNDLDIFVLDTKNIGIGAGLQAIRAAELLNEGITWQELKEQLLQEVVRNKVFFNVATLEYLQKGGRIGLVASILGNALKLNPIISCNDEGIYYTVAKSRGRKKSLDKTVELVKQYIGNHKQFRLAVAQGDALAEAKEMKTRLEQEFPQVKEIFFGQISPALVVHTGPGLLGVGVQLLDETGI</sequence>
<dbReference type="Gene3D" id="3.30.1180.10">
    <property type="match status" value="1"/>
</dbReference>
<dbReference type="PANTHER" id="PTHR33434">
    <property type="entry name" value="DEGV DOMAIN-CONTAINING PROTEIN DR_1986-RELATED"/>
    <property type="match status" value="1"/>
</dbReference>
<protein>
    <submittedName>
        <fullName evidence="5">DegV family EDD domain-containing protein</fullName>
    </submittedName>
    <submittedName>
        <fullName evidence="3">DegV family protein</fullName>
    </submittedName>
</protein>
<organism evidence="5 6">
    <name type="scientific">Enterococcus gallinarum</name>
    <dbReference type="NCBI Taxonomy" id="1353"/>
    <lineage>
        <taxon>Bacteria</taxon>
        <taxon>Bacillati</taxon>
        <taxon>Bacillota</taxon>
        <taxon>Bacilli</taxon>
        <taxon>Lactobacillales</taxon>
        <taxon>Enterococcaceae</taxon>
        <taxon>Enterococcus</taxon>
    </lineage>
</organism>
<proteinExistence type="predicted"/>
<dbReference type="EMBL" id="JASUBT010000006">
    <property type="protein sequence ID" value="MDL4936072.1"/>
    <property type="molecule type" value="Genomic_DNA"/>
</dbReference>
<evidence type="ECO:0000313" key="5">
    <source>
        <dbReference type="EMBL" id="STD83352.1"/>
    </source>
</evidence>
<evidence type="ECO:0000313" key="6">
    <source>
        <dbReference type="Proteomes" id="UP000254807"/>
    </source>
</evidence>
<reference evidence="4 8" key="3">
    <citation type="submission" date="2023-06" db="EMBL/GenBank/DDBJ databases">
        <title>Acute promotion of culturable opportunistic pathogens and persistent increase of antibiotic resistance following antibiotic exposure in mouse gut microbiota.</title>
        <authorList>
            <person name="Li L."/>
            <person name="Wang B."/>
            <person name="Sun Y."/>
            <person name="Wang M."/>
            <person name="Xu H."/>
        </authorList>
    </citation>
    <scope>NUCLEOTIDE SEQUENCE [LARGE SCALE GENOMIC DNA]</scope>
    <source>
        <strain evidence="4 8">CRI2_2</strain>
    </source>
</reference>
<dbReference type="PROSITE" id="PS51482">
    <property type="entry name" value="DEGV"/>
    <property type="match status" value="1"/>
</dbReference>
<accession>A0A2K3QVJ2</accession>
<dbReference type="Proteomes" id="UP001241571">
    <property type="component" value="Unassembled WGS sequence"/>
</dbReference>
<dbReference type="OrthoDB" id="5429275at2"/>
<dbReference type="RefSeq" id="WP_060813633.1">
    <property type="nucleotide sequence ID" value="NZ_CAKOCH010000006.1"/>
</dbReference>
<gene>
    <name evidence="5" type="primary">degV_2</name>
    <name evidence="3" type="ORF">HWH42_01410</name>
    <name evidence="5" type="ORF">NCTC12360_01816</name>
    <name evidence="4" type="ORF">QRX88_10125</name>
</gene>
<evidence type="ECO:0000313" key="8">
    <source>
        <dbReference type="Proteomes" id="UP001241571"/>
    </source>
</evidence>
<reference evidence="3 7" key="2">
    <citation type="submission" date="2020-06" db="EMBL/GenBank/DDBJ databases">
        <title>Crossreactivity between MHC class I-restricted antigens from cancer cells and an enterococcal bacteriophage.</title>
        <authorList>
            <person name="Fluckiger A."/>
            <person name="Daillere R."/>
            <person name="Sassi M."/>
            <person name="Cattoir V."/>
            <person name="Kroemer G."/>
            <person name="Zitvogel L."/>
        </authorList>
    </citation>
    <scope>NUCLEOTIDE SEQUENCE [LARGE SCALE GENOMIC DNA]</scope>
    <source>
        <strain evidence="3 7">EG4</strain>
    </source>
</reference>
<dbReference type="NCBIfam" id="TIGR00762">
    <property type="entry name" value="DegV"/>
    <property type="match status" value="1"/>
</dbReference>
<evidence type="ECO:0000313" key="4">
    <source>
        <dbReference type="EMBL" id="MDL4936072.1"/>
    </source>
</evidence>
<dbReference type="AlphaFoldDB" id="A0A2K3QVJ2"/>
<dbReference type="Pfam" id="PF02645">
    <property type="entry name" value="DegV"/>
    <property type="match status" value="1"/>
</dbReference>
<keyword evidence="6" id="KW-1185">Reference proteome</keyword>
<dbReference type="InterPro" id="IPR043168">
    <property type="entry name" value="DegV_C"/>
</dbReference>
<evidence type="ECO:0000313" key="7">
    <source>
        <dbReference type="Proteomes" id="UP000571857"/>
    </source>
</evidence>
<dbReference type="InterPro" id="IPR003797">
    <property type="entry name" value="DegV"/>
</dbReference>
<name>A0A2K3QVJ2_ENTGA</name>
<dbReference type="PANTHER" id="PTHR33434:SF3">
    <property type="entry name" value="DEGV DOMAIN-CONTAINING PROTEIN YITS"/>
    <property type="match status" value="1"/>
</dbReference>
<dbReference type="GeneID" id="93225347"/>
<dbReference type="SUPFAM" id="SSF82549">
    <property type="entry name" value="DAK1/DegV-like"/>
    <property type="match status" value="1"/>
</dbReference>
<evidence type="ECO:0000256" key="1">
    <source>
        <dbReference type="ARBA" id="ARBA00003238"/>
    </source>
</evidence>
<dbReference type="EMBL" id="JABXJK010000005">
    <property type="protein sequence ID" value="MBA0971262.1"/>
    <property type="molecule type" value="Genomic_DNA"/>
</dbReference>
<dbReference type="GO" id="GO:0008289">
    <property type="term" value="F:lipid binding"/>
    <property type="evidence" value="ECO:0007669"/>
    <property type="project" value="UniProtKB-KW"/>
</dbReference>
<evidence type="ECO:0000256" key="2">
    <source>
        <dbReference type="ARBA" id="ARBA00023121"/>
    </source>
</evidence>
<dbReference type="EMBL" id="UFYW01000001">
    <property type="protein sequence ID" value="STD83352.1"/>
    <property type="molecule type" value="Genomic_DNA"/>
</dbReference>
<evidence type="ECO:0000313" key="3">
    <source>
        <dbReference type="EMBL" id="MBA0971262.1"/>
    </source>
</evidence>
<comment type="function">
    <text evidence="1">May bind long-chain fatty acids, such as palmitate, and may play a role in lipid transport or fatty acid metabolism.</text>
</comment>
<dbReference type="Proteomes" id="UP000571857">
    <property type="component" value="Unassembled WGS sequence"/>
</dbReference>